<dbReference type="InterPro" id="IPR014001">
    <property type="entry name" value="Helicase_ATP-bd"/>
</dbReference>
<evidence type="ECO:0000256" key="7">
    <source>
        <dbReference type="SAM" id="MobiDB-lite"/>
    </source>
</evidence>
<keyword evidence="10" id="KW-1185">Reference proteome</keyword>
<evidence type="ECO:0000259" key="8">
    <source>
        <dbReference type="PROSITE" id="PS51192"/>
    </source>
</evidence>
<dbReference type="SMART" id="SM00847">
    <property type="entry name" value="HA2"/>
    <property type="match status" value="1"/>
</dbReference>
<evidence type="ECO:0000256" key="3">
    <source>
        <dbReference type="ARBA" id="ARBA00022801"/>
    </source>
</evidence>
<dbReference type="CDD" id="cd18791">
    <property type="entry name" value="SF2_C_RHA"/>
    <property type="match status" value="1"/>
</dbReference>
<dbReference type="InterPro" id="IPR027417">
    <property type="entry name" value="P-loop_NTPase"/>
</dbReference>
<dbReference type="GeneID" id="100201131"/>
<dbReference type="InterPro" id="IPR001650">
    <property type="entry name" value="Helicase_C-like"/>
</dbReference>
<keyword evidence="2" id="KW-0547">Nucleotide-binding</keyword>
<sequence>MKANNQHYNISKDYSRKRMHQSNTNEIRAKQSNADNIAVTTENLQEQRKNLPIYYGRKELIKAVMHNDTVILMSETGSGKTTQLPQYLLESQMARFGMIVCTQPRRVAAITVADRVAKEKNTLLGDLVGYTVRFEDVTSPKTLLKYVTDGMLLRESLLDSLLTKYSIIILDEAHERSIHTDVLFGIVKHAQLKRKEKNMNKLKIVIMSATLQADNFVKYFTGAHVCYVEGRRHPIKIFYTEEIQKDYLHASLVSAIQIHKENPLGEDILVFLTGQEEIEMLTNLIKEIGMFLPESFGKILVCPLFASLPNNEQIKAFTNPPLGYRKIIISTNIAETSVTIPGIKHVVDCGMVKAKTHNPTTGLEVLKVQPISKAQARQRSGRAGRECAGICYRLYPEKTFEALDDYTVPEIKRCNLRGVLLQLLALGLKDVLKFDFMDSPPQCAIEYALNQLVMLGAVESINAQKITEKGKTMCAFPLDPPLAACILSAHEYGCTEELITIVALMTVESIFYIPPNQRERSKKVLAKFTSTEGDHISMLLFFRAYKQAKGNIQWCVEHFVNIKAIKNVLQIRHQLRDLSLRLNLSIKSCGADYNSVRKALSSGLFMNSAERQIDGTYLTLLQKQTVSIHPSSVLFNSKPALVIFSEVVHTSKRYMRGLSIVDPSWLIKTGLFDANKLIPNAIQTFF</sequence>
<dbReference type="PANTHER" id="PTHR18934">
    <property type="entry name" value="ATP-DEPENDENT RNA HELICASE"/>
    <property type="match status" value="1"/>
</dbReference>
<dbReference type="SUPFAM" id="SSF52540">
    <property type="entry name" value="P-loop containing nucleoside triphosphate hydrolases"/>
    <property type="match status" value="1"/>
</dbReference>
<feature type="region of interest" description="Disordered" evidence="7">
    <location>
        <begin position="1"/>
        <end position="22"/>
    </location>
</feature>
<dbReference type="Gene3D" id="3.40.50.300">
    <property type="entry name" value="P-loop containing nucleotide triphosphate hydrolases"/>
    <property type="match status" value="2"/>
</dbReference>
<keyword evidence="4 11" id="KW-0347">Helicase</keyword>
<evidence type="ECO:0000313" key="10">
    <source>
        <dbReference type="Proteomes" id="UP001652625"/>
    </source>
</evidence>
<dbReference type="PROSITE" id="PS00690">
    <property type="entry name" value="DEAH_ATP_HELICASE"/>
    <property type="match status" value="1"/>
</dbReference>
<feature type="domain" description="Helicase ATP-binding" evidence="8">
    <location>
        <begin position="61"/>
        <end position="229"/>
    </location>
</feature>
<dbReference type="InterPro" id="IPR007502">
    <property type="entry name" value="Helicase-assoc_dom"/>
</dbReference>
<gene>
    <name evidence="11" type="primary">LOC100201131</name>
</gene>
<dbReference type="Pfam" id="PF00271">
    <property type="entry name" value="Helicase_C"/>
    <property type="match status" value="1"/>
</dbReference>
<keyword evidence="3" id="KW-0378">Hydrolase</keyword>
<dbReference type="CDD" id="cd17978">
    <property type="entry name" value="DEXHc_DHX33"/>
    <property type="match status" value="1"/>
</dbReference>
<dbReference type="InterPro" id="IPR011709">
    <property type="entry name" value="DEAD-box_helicase_OB_fold"/>
</dbReference>
<dbReference type="InterPro" id="IPR002464">
    <property type="entry name" value="DNA/RNA_helicase_DEAH_CS"/>
</dbReference>
<dbReference type="Pfam" id="PF21010">
    <property type="entry name" value="HA2_C"/>
    <property type="match status" value="1"/>
</dbReference>
<evidence type="ECO:0000256" key="4">
    <source>
        <dbReference type="ARBA" id="ARBA00022806"/>
    </source>
</evidence>
<feature type="domain" description="Helicase C-terminal" evidence="9">
    <location>
        <begin position="251"/>
        <end position="427"/>
    </location>
</feature>
<dbReference type="Proteomes" id="UP001652625">
    <property type="component" value="Chromosome 15"/>
</dbReference>
<name>A0ABM4DQ99_HYDVU</name>
<keyword evidence="5" id="KW-0067">ATP-binding</keyword>
<protein>
    <recommendedName>
        <fullName evidence="1">RNA helicase</fullName>
        <ecNumber evidence="1">3.6.4.13</ecNumber>
    </recommendedName>
</protein>
<dbReference type="Gene3D" id="1.20.120.1080">
    <property type="match status" value="1"/>
</dbReference>
<dbReference type="RefSeq" id="XP_065676764.1">
    <property type="nucleotide sequence ID" value="XM_065820692.1"/>
</dbReference>
<evidence type="ECO:0000256" key="6">
    <source>
        <dbReference type="ARBA" id="ARBA00047984"/>
    </source>
</evidence>
<reference evidence="11" key="1">
    <citation type="submission" date="2025-08" db="UniProtKB">
        <authorList>
            <consortium name="RefSeq"/>
        </authorList>
    </citation>
    <scope>IDENTIFICATION</scope>
</reference>
<organism evidence="10 11">
    <name type="scientific">Hydra vulgaris</name>
    <name type="common">Hydra</name>
    <name type="synonym">Hydra attenuata</name>
    <dbReference type="NCBI Taxonomy" id="6087"/>
    <lineage>
        <taxon>Eukaryota</taxon>
        <taxon>Metazoa</taxon>
        <taxon>Cnidaria</taxon>
        <taxon>Hydrozoa</taxon>
        <taxon>Hydroidolina</taxon>
        <taxon>Anthoathecata</taxon>
        <taxon>Aplanulata</taxon>
        <taxon>Hydridae</taxon>
        <taxon>Hydra</taxon>
    </lineage>
</organism>
<dbReference type="Pfam" id="PF00270">
    <property type="entry name" value="DEAD"/>
    <property type="match status" value="1"/>
</dbReference>
<dbReference type="PROSITE" id="PS51194">
    <property type="entry name" value="HELICASE_CTER"/>
    <property type="match status" value="1"/>
</dbReference>
<evidence type="ECO:0000259" key="9">
    <source>
        <dbReference type="PROSITE" id="PS51194"/>
    </source>
</evidence>
<dbReference type="SMART" id="SM00487">
    <property type="entry name" value="DEXDc"/>
    <property type="match status" value="1"/>
</dbReference>
<evidence type="ECO:0000313" key="11">
    <source>
        <dbReference type="RefSeq" id="XP_065676764.1"/>
    </source>
</evidence>
<dbReference type="Pfam" id="PF07717">
    <property type="entry name" value="OB_NTP_bind"/>
    <property type="match status" value="1"/>
</dbReference>
<evidence type="ECO:0000256" key="2">
    <source>
        <dbReference type="ARBA" id="ARBA00022741"/>
    </source>
</evidence>
<evidence type="ECO:0000256" key="5">
    <source>
        <dbReference type="ARBA" id="ARBA00022840"/>
    </source>
</evidence>
<dbReference type="PROSITE" id="PS51192">
    <property type="entry name" value="HELICASE_ATP_BIND_1"/>
    <property type="match status" value="1"/>
</dbReference>
<proteinExistence type="predicted"/>
<comment type="catalytic activity">
    <reaction evidence="6">
        <text>ATP + H2O = ADP + phosphate + H(+)</text>
        <dbReference type="Rhea" id="RHEA:13065"/>
        <dbReference type="ChEBI" id="CHEBI:15377"/>
        <dbReference type="ChEBI" id="CHEBI:15378"/>
        <dbReference type="ChEBI" id="CHEBI:30616"/>
        <dbReference type="ChEBI" id="CHEBI:43474"/>
        <dbReference type="ChEBI" id="CHEBI:456216"/>
        <dbReference type="EC" id="3.6.4.13"/>
    </reaction>
</comment>
<dbReference type="PANTHER" id="PTHR18934:SF118">
    <property type="entry name" value="ATP-DEPENDENT RNA HELICASE DHX33"/>
    <property type="match status" value="1"/>
</dbReference>
<accession>A0ABM4DQ99</accession>
<dbReference type="GO" id="GO:0004386">
    <property type="term" value="F:helicase activity"/>
    <property type="evidence" value="ECO:0007669"/>
    <property type="project" value="UniProtKB-KW"/>
</dbReference>
<dbReference type="SMART" id="SM00490">
    <property type="entry name" value="HELICc"/>
    <property type="match status" value="1"/>
</dbReference>
<evidence type="ECO:0000256" key="1">
    <source>
        <dbReference type="ARBA" id="ARBA00012552"/>
    </source>
</evidence>
<dbReference type="EC" id="3.6.4.13" evidence="1"/>
<dbReference type="InterPro" id="IPR011545">
    <property type="entry name" value="DEAD/DEAH_box_helicase_dom"/>
</dbReference>